<reference evidence="2" key="1">
    <citation type="submission" date="2023-03" db="EMBL/GenBank/DDBJ databases">
        <title>Mating type loci evolution in Malassezia.</title>
        <authorList>
            <person name="Coelho M.A."/>
        </authorList>
    </citation>
    <scope>NUCLEOTIDE SEQUENCE</scope>
    <source>
        <strain evidence="2">CBS 9431</strain>
    </source>
</reference>
<dbReference type="GO" id="GO:0005634">
    <property type="term" value="C:nucleus"/>
    <property type="evidence" value="ECO:0007669"/>
    <property type="project" value="TreeGrafter"/>
</dbReference>
<name>A0AAF0F0G3_9BASI</name>
<dbReference type="AlphaFoldDB" id="A0AAF0F0G3"/>
<dbReference type="Gene3D" id="1.20.1440.170">
    <property type="entry name" value="Translation machinery-associated protein 16-like"/>
    <property type="match status" value="1"/>
</dbReference>
<dbReference type="InterPro" id="IPR021346">
    <property type="entry name" value="Tma16"/>
</dbReference>
<sequence>MQKNSVHPNSRHAFQRSRIALRQRRLNEAQGVRNRVRSAKVDRIMTFVLLLSDEKTHLPDLYALHDFINTFYLGRHDDELAALQAEQRPGRPKSKQLLELEERIEKEKREYREGMEVPDLCNDINVSILREWQGDPQAMHLFRIGMYSF</sequence>
<dbReference type="PANTHER" id="PTHR13349">
    <property type="entry name" value="TRANSLATION MACHINERY-ASSOCIATED PROTEIN 16"/>
    <property type="match status" value="1"/>
</dbReference>
<organism evidence="2 3">
    <name type="scientific">Malassezia japonica</name>
    <dbReference type="NCBI Taxonomy" id="223818"/>
    <lineage>
        <taxon>Eukaryota</taxon>
        <taxon>Fungi</taxon>
        <taxon>Dikarya</taxon>
        <taxon>Basidiomycota</taxon>
        <taxon>Ustilaginomycotina</taxon>
        <taxon>Malasseziomycetes</taxon>
        <taxon>Malasseziales</taxon>
        <taxon>Malasseziaceae</taxon>
        <taxon>Malassezia</taxon>
    </lineage>
</organism>
<protein>
    <submittedName>
        <fullName evidence="2">Translation machinery-associated protein 16</fullName>
    </submittedName>
</protein>
<evidence type="ECO:0000313" key="2">
    <source>
        <dbReference type="EMBL" id="WFD37759.1"/>
    </source>
</evidence>
<dbReference type="InterPro" id="IPR038356">
    <property type="entry name" value="Tma16_sf"/>
</dbReference>
<evidence type="ECO:0000256" key="1">
    <source>
        <dbReference type="ARBA" id="ARBA00034127"/>
    </source>
</evidence>
<accession>A0AAF0F0G3</accession>
<dbReference type="EMBL" id="CP119958">
    <property type="protein sequence ID" value="WFD37759.1"/>
    <property type="molecule type" value="Genomic_DNA"/>
</dbReference>
<evidence type="ECO:0000313" key="3">
    <source>
        <dbReference type="Proteomes" id="UP001217754"/>
    </source>
</evidence>
<dbReference type="RefSeq" id="XP_060120656.1">
    <property type="nucleotide sequence ID" value="XM_060264673.1"/>
</dbReference>
<dbReference type="Pfam" id="PF11176">
    <property type="entry name" value="Tma16"/>
    <property type="match status" value="1"/>
</dbReference>
<dbReference type="Proteomes" id="UP001217754">
    <property type="component" value="Chromosome 1"/>
</dbReference>
<gene>
    <name evidence="2" type="primary">TMA16</name>
    <name evidence="2" type="ORF">MJAP1_000706</name>
</gene>
<dbReference type="PANTHER" id="PTHR13349:SF2">
    <property type="entry name" value="TRANSLATION MACHINERY-ASSOCIATED PROTEIN 16"/>
    <property type="match status" value="1"/>
</dbReference>
<proteinExistence type="inferred from homology"/>
<comment type="similarity">
    <text evidence="1">Belongs to the TMA16 family.</text>
</comment>
<dbReference type="GeneID" id="85224355"/>
<keyword evidence="3" id="KW-1185">Reference proteome</keyword>